<feature type="compositionally biased region" description="Polar residues" evidence="1">
    <location>
        <begin position="75"/>
        <end position="96"/>
    </location>
</feature>
<accession>A0A1Q5T8K3</accession>
<protein>
    <submittedName>
        <fullName evidence="2">Uncharacterized protein</fullName>
    </submittedName>
</protein>
<reference evidence="2 3" key="1">
    <citation type="submission" date="2016-10" db="EMBL/GenBank/DDBJ databases">
        <title>Genome sequence of the ascomycete fungus Penicillium subrubescens.</title>
        <authorList>
            <person name="De Vries R.P."/>
            <person name="Peng M."/>
            <person name="Dilokpimol A."/>
            <person name="Hilden K."/>
            <person name="Makela M.R."/>
            <person name="Grigoriev I."/>
            <person name="Riley R."/>
            <person name="Granchi Z."/>
        </authorList>
    </citation>
    <scope>NUCLEOTIDE SEQUENCE [LARGE SCALE GENOMIC DNA]</scope>
    <source>
        <strain evidence="2 3">CBS 132785</strain>
    </source>
</reference>
<proteinExistence type="predicted"/>
<comment type="caution">
    <text evidence="2">The sequence shown here is derived from an EMBL/GenBank/DDBJ whole genome shotgun (WGS) entry which is preliminary data.</text>
</comment>
<dbReference type="STRING" id="1316194.A0A1Q5T8K3"/>
<feature type="region of interest" description="Disordered" evidence="1">
    <location>
        <begin position="230"/>
        <end position="283"/>
    </location>
</feature>
<dbReference type="EMBL" id="MNBE01000698">
    <property type="protein sequence ID" value="OKO96559.1"/>
    <property type="molecule type" value="Genomic_DNA"/>
</dbReference>
<name>A0A1Q5T8K3_9EURO</name>
<gene>
    <name evidence="2" type="ORF">PENSUB_10734</name>
</gene>
<keyword evidence="3" id="KW-1185">Reference proteome</keyword>
<organism evidence="2 3">
    <name type="scientific">Penicillium subrubescens</name>
    <dbReference type="NCBI Taxonomy" id="1316194"/>
    <lineage>
        <taxon>Eukaryota</taxon>
        <taxon>Fungi</taxon>
        <taxon>Dikarya</taxon>
        <taxon>Ascomycota</taxon>
        <taxon>Pezizomycotina</taxon>
        <taxon>Eurotiomycetes</taxon>
        <taxon>Eurotiomycetidae</taxon>
        <taxon>Eurotiales</taxon>
        <taxon>Aspergillaceae</taxon>
        <taxon>Penicillium</taxon>
    </lineage>
</organism>
<feature type="region of interest" description="Disordered" evidence="1">
    <location>
        <begin position="66"/>
        <end position="118"/>
    </location>
</feature>
<evidence type="ECO:0000256" key="1">
    <source>
        <dbReference type="SAM" id="MobiDB-lite"/>
    </source>
</evidence>
<feature type="compositionally biased region" description="Low complexity" evidence="1">
    <location>
        <begin position="265"/>
        <end position="283"/>
    </location>
</feature>
<evidence type="ECO:0000313" key="2">
    <source>
        <dbReference type="EMBL" id="OKO96559.1"/>
    </source>
</evidence>
<evidence type="ECO:0000313" key="3">
    <source>
        <dbReference type="Proteomes" id="UP000186955"/>
    </source>
</evidence>
<sequence length="283" mass="30938">MDTDTASDSEPNLQPGVSHVHTYISVDTDSEDGGMQLEPPDGEMLRFAEDDSDIEFDERIMGVAMEEDRDENDFTTRAINPHSSIPNAHNTPSQPGNRDHPSLGFYAQRERPRPRPRRLRTQGHLTEEQHAALAVLSNWELLVTHALNSHRTIPQTRRRFQAKLLSPNNTTLENELYASRFIVPASKSELLPPASSGSGRAYETASGADNTTAFLVPGSYREVVDGDERSWWPLGKPRVKRKSDRGVVGVLGRGRDGSGSGGSGESSRVVSRGGSRAGSRGPG</sequence>
<dbReference type="AlphaFoldDB" id="A0A1Q5T8K3"/>
<feature type="compositionally biased region" description="Gly residues" evidence="1">
    <location>
        <begin position="249"/>
        <end position="264"/>
    </location>
</feature>
<feature type="region of interest" description="Disordered" evidence="1">
    <location>
        <begin position="1"/>
        <end position="42"/>
    </location>
</feature>
<dbReference type="Proteomes" id="UP000186955">
    <property type="component" value="Unassembled WGS sequence"/>
</dbReference>